<dbReference type="OrthoDB" id="5295044at2"/>
<proteinExistence type="inferred from homology"/>
<comment type="caution">
    <text evidence="3">The sequence shown here is derived from an EMBL/GenBank/DDBJ whole genome shotgun (WGS) entry which is preliminary data.</text>
</comment>
<reference evidence="3 4" key="1">
    <citation type="journal article" date="2015" name="Stand. Genomic Sci.">
        <title>Genomic Encyclopedia of Bacterial and Archaeal Type Strains, Phase III: the genomes of soil and plant-associated and newly described type strains.</title>
        <authorList>
            <person name="Whitman W.B."/>
            <person name="Woyke T."/>
            <person name="Klenk H.P."/>
            <person name="Zhou Y."/>
            <person name="Lilburn T.G."/>
            <person name="Beck B.J."/>
            <person name="De Vos P."/>
            <person name="Vandamme P."/>
            <person name="Eisen J.A."/>
            <person name="Garrity G."/>
            <person name="Hugenholtz P."/>
            <person name="Kyrpides N.C."/>
        </authorList>
    </citation>
    <scope>NUCLEOTIDE SEQUENCE [LARGE SCALE GENOMIC DNA]</scope>
    <source>
        <strain evidence="3 4">CGMCC 1.10822</strain>
    </source>
</reference>
<dbReference type="Proteomes" id="UP000318431">
    <property type="component" value="Unassembled WGS sequence"/>
</dbReference>
<dbReference type="AlphaFoldDB" id="A0A562QVJ7"/>
<dbReference type="RefSeq" id="WP_145652873.1">
    <property type="nucleotide sequence ID" value="NZ_VLLB01000013.1"/>
</dbReference>
<dbReference type="InterPro" id="IPR006016">
    <property type="entry name" value="UspA"/>
</dbReference>
<sequence length="150" mass="15753">MFTNILFPTDGAELSERVTPQVIEFARLHGARIVAISVAQPFPFVPMTEVAVVPDAQVFDTQMDGVARASLEKVSAAAAAAGVPFEGIIASSPSPSDEIVAAAAQHHCDIIVMASHGRSGLDKLLLGSQTQKVLSHTHLPVLVLRDPHAG</sequence>
<dbReference type="PRINTS" id="PR01438">
    <property type="entry name" value="UNVRSLSTRESS"/>
</dbReference>
<dbReference type="Gene3D" id="3.40.50.620">
    <property type="entry name" value="HUPs"/>
    <property type="match status" value="1"/>
</dbReference>
<dbReference type="CDD" id="cd00293">
    <property type="entry name" value="USP-like"/>
    <property type="match status" value="1"/>
</dbReference>
<name>A0A562QVJ7_9BURK</name>
<feature type="domain" description="UspA" evidence="2">
    <location>
        <begin position="1"/>
        <end position="145"/>
    </location>
</feature>
<gene>
    <name evidence="3" type="ORF">IP91_04834</name>
</gene>
<dbReference type="SUPFAM" id="SSF52402">
    <property type="entry name" value="Adenine nucleotide alpha hydrolases-like"/>
    <property type="match status" value="1"/>
</dbReference>
<dbReference type="PANTHER" id="PTHR46268:SF6">
    <property type="entry name" value="UNIVERSAL STRESS PROTEIN UP12"/>
    <property type="match status" value="1"/>
</dbReference>
<dbReference type="InterPro" id="IPR014729">
    <property type="entry name" value="Rossmann-like_a/b/a_fold"/>
</dbReference>
<protein>
    <submittedName>
        <fullName evidence="3">Nucleotide-binding universal stress UspA family protein</fullName>
    </submittedName>
</protein>
<evidence type="ECO:0000259" key="2">
    <source>
        <dbReference type="Pfam" id="PF00582"/>
    </source>
</evidence>
<evidence type="ECO:0000313" key="3">
    <source>
        <dbReference type="EMBL" id="TWI60871.1"/>
    </source>
</evidence>
<keyword evidence="4" id="KW-1185">Reference proteome</keyword>
<accession>A0A562QVJ7</accession>
<dbReference type="InterPro" id="IPR006015">
    <property type="entry name" value="Universal_stress_UspA"/>
</dbReference>
<dbReference type="EMBL" id="VLLB01000013">
    <property type="protein sequence ID" value="TWI60871.1"/>
    <property type="molecule type" value="Genomic_DNA"/>
</dbReference>
<evidence type="ECO:0000313" key="4">
    <source>
        <dbReference type="Proteomes" id="UP000318431"/>
    </source>
</evidence>
<comment type="similarity">
    <text evidence="1">Belongs to the universal stress protein A family.</text>
</comment>
<dbReference type="PANTHER" id="PTHR46268">
    <property type="entry name" value="STRESS RESPONSE PROTEIN NHAX"/>
    <property type="match status" value="1"/>
</dbReference>
<evidence type="ECO:0000256" key="1">
    <source>
        <dbReference type="ARBA" id="ARBA00008791"/>
    </source>
</evidence>
<organism evidence="3 4">
    <name type="scientific">Pseudoduganella lurida</name>
    <dbReference type="NCBI Taxonomy" id="1036180"/>
    <lineage>
        <taxon>Bacteria</taxon>
        <taxon>Pseudomonadati</taxon>
        <taxon>Pseudomonadota</taxon>
        <taxon>Betaproteobacteria</taxon>
        <taxon>Burkholderiales</taxon>
        <taxon>Oxalobacteraceae</taxon>
        <taxon>Telluria group</taxon>
        <taxon>Pseudoduganella</taxon>
    </lineage>
</organism>
<dbReference type="Pfam" id="PF00582">
    <property type="entry name" value="Usp"/>
    <property type="match status" value="1"/>
</dbReference>